<evidence type="ECO:0000256" key="2">
    <source>
        <dbReference type="ARBA" id="ARBA00022448"/>
    </source>
</evidence>
<comment type="similarity">
    <text evidence="1">Belongs to the ABC transporter superfamily.</text>
</comment>
<dbReference type="GO" id="GO:0005524">
    <property type="term" value="F:ATP binding"/>
    <property type="evidence" value="ECO:0007669"/>
    <property type="project" value="UniProtKB-KW"/>
</dbReference>
<evidence type="ECO:0000313" key="6">
    <source>
        <dbReference type="EMBL" id="SDP50612.1"/>
    </source>
</evidence>
<evidence type="ECO:0000256" key="3">
    <source>
        <dbReference type="ARBA" id="ARBA00022741"/>
    </source>
</evidence>
<dbReference type="PANTHER" id="PTHR24220:SF376">
    <property type="entry name" value="ABC TRANSPORTER"/>
    <property type="match status" value="1"/>
</dbReference>
<feature type="domain" description="ABC transporter" evidence="5">
    <location>
        <begin position="18"/>
        <end position="254"/>
    </location>
</feature>
<dbReference type="InterPro" id="IPR003593">
    <property type="entry name" value="AAA+_ATPase"/>
</dbReference>
<dbReference type="InterPro" id="IPR003439">
    <property type="entry name" value="ABC_transporter-like_ATP-bd"/>
</dbReference>
<protein>
    <submittedName>
        <fullName evidence="6">ABC transport system ATP-binding protein</fullName>
    </submittedName>
</protein>
<accession>A0A1H0T9A2</accession>
<sequence>MNDFSTSASVAEPLLVARQIKKVFGTGAGEVQVLKGIDLDLKPGELTLLMGPSGSGKTTLLSILGCILTQNSGELEIAGRNTTGMSPEEMADLRRHHIGFVFQSYNLFPTLTALENVMLALDVRDQLPADAPHRAASALNAVGLSHRINTYPSKLSGGEKQRVAIARALAGSPSVILADEPTAALDSENGQAVMALLAEVSRDTSRAVLAVTHDHRTLKYADRIIRIEDGFIVGDERPSQGEIVNHNSVGEHAAAAANGSHDHV</sequence>
<name>A0A1H0T9A2_9HYPH</name>
<dbReference type="InterPro" id="IPR027417">
    <property type="entry name" value="P-loop_NTPase"/>
</dbReference>
<keyword evidence="7" id="KW-1185">Reference proteome</keyword>
<comment type="caution">
    <text evidence="6">The sequence shown here is derived from an EMBL/GenBank/DDBJ whole genome shotgun (WGS) entry which is preliminary data.</text>
</comment>
<dbReference type="PANTHER" id="PTHR24220">
    <property type="entry name" value="IMPORT ATP-BINDING PROTEIN"/>
    <property type="match status" value="1"/>
</dbReference>
<keyword evidence="2" id="KW-0813">Transport</keyword>
<dbReference type="InterPro" id="IPR017871">
    <property type="entry name" value="ABC_transporter-like_CS"/>
</dbReference>
<keyword evidence="4 6" id="KW-0067">ATP-binding</keyword>
<organism evidence="6 7">
    <name type="scientific">Filomicrobium insigne</name>
    <dbReference type="NCBI Taxonomy" id="418854"/>
    <lineage>
        <taxon>Bacteria</taxon>
        <taxon>Pseudomonadati</taxon>
        <taxon>Pseudomonadota</taxon>
        <taxon>Alphaproteobacteria</taxon>
        <taxon>Hyphomicrobiales</taxon>
        <taxon>Hyphomicrobiaceae</taxon>
        <taxon>Filomicrobium</taxon>
    </lineage>
</organism>
<evidence type="ECO:0000313" key="7">
    <source>
        <dbReference type="Proteomes" id="UP000198795"/>
    </source>
</evidence>
<dbReference type="SMART" id="SM00382">
    <property type="entry name" value="AAA"/>
    <property type="match status" value="1"/>
</dbReference>
<evidence type="ECO:0000256" key="1">
    <source>
        <dbReference type="ARBA" id="ARBA00005417"/>
    </source>
</evidence>
<dbReference type="EMBL" id="FNJC01000004">
    <property type="protein sequence ID" value="SDP50612.1"/>
    <property type="molecule type" value="Genomic_DNA"/>
</dbReference>
<dbReference type="Pfam" id="PF00005">
    <property type="entry name" value="ABC_tran"/>
    <property type="match status" value="1"/>
</dbReference>
<dbReference type="InterPro" id="IPR017911">
    <property type="entry name" value="MacB-like_ATP-bd"/>
</dbReference>
<evidence type="ECO:0000256" key="4">
    <source>
        <dbReference type="ARBA" id="ARBA00022840"/>
    </source>
</evidence>
<dbReference type="Gene3D" id="3.40.50.300">
    <property type="entry name" value="P-loop containing nucleotide triphosphate hydrolases"/>
    <property type="match status" value="1"/>
</dbReference>
<gene>
    <name evidence="6" type="ORF">SAMN04488061_3220</name>
</gene>
<dbReference type="SUPFAM" id="SSF52540">
    <property type="entry name" value="P-loop containing nucleoside triphosphate hydrolases"/>
    <property type="match status" value="1"/>
</dbReference>
<dbReference type="PROSITE" id="PS50893">
    <property type="entry name" value="ABC_TRANSPORTER_2"/>
    <property type="match status" value="1"/>
</dbReference>
<proteinExistence type="inferred from homology"/>
<dbReference type="PROSITE" id="PS00211">
    <property type="entry name" value="ABC_TRANSPORTER_1"/>
    <property type="match status" value="1"/>
</dbReference>
<evidence type="ECO:0000259" key="5">
    <source>
        <dbReference type="PROSITE" id="PS50893"/>
    </source>
</evidence>
<keyword evidence="3" id="KW-0547">Nucleotide-binding</keyword>
<dbReference type="Proteomes" id="UP000198795">
    <property type="component" value="Unassembled WGS sequence"/>
</dbReference>
<reference evidence="6 7" key="1">
    <citation type="submission" date="2016-10" db="EMBL/GenBank/DDBJ databases">
        <authorList>
            <person name="Varghese N."/>
            <person name="Submissions S."/>
        </authorList>
    </citation>
    <scope>NUCLEOTIDE SEQUENCE [LARGE SCALE GENOMIC DNA]</scope>
    <source>
        <strain evidence="6 7">CGMCC 1.6497</strain>
    </source>
</reference>
<dbReference type="CDD" id="cd03255">
    <property type="entry name" value="ABC_MJ0796_LolCDE_FtsE"/>
    <property type="match status" value="1"/>
</dbReference>
<dbReference type="InterPro" id="IPR015854">
    <property type="entry name" value="ABC_transpr_LolD-like"/>
</dbReference>
<dbReference type="RefSeq" id="WP_090230168.1">
    <property type="nucleotide sequence ID" value="NZ_FNJC01000004.1"/>
</dbReference>